<evidence type="ECO:0000256" key="1">
    <source>
        <dbReference type="ARBA" id="ARBA00008751"/>
    </source>
</evidence>
<evidence type="ECO:0000256" key="5">
    <source>
        <dbReference type="ARBA" id="ARBA00023002"/>
    </source>
</evidence>
<feature type="domain" description="Rieske" evidence="9">
    <location>
        <begin position="43"/>
        <end position="134"/>
    </location>
</feature>
<dbReference type="GO" id="GO:0004497">
    <property type="term" value="F:monooxygenase activity"/>
    <property type="evidence" value="ECO:0007669"/>
    <property type="project" value="UniProtKB-ARBA"/>
</dbReference>
<keyword evidence="4 10" id="KW-0223">Dioxygenase</keyword>
<dbReference type="PRINTS" id="PR00090">
    <property type="entry name" value="RNGDIOXGNASE"/>
</dbReference>
<dbReference type="InterPro" id="IPR036922">
    <property type="entry name" value="Rieske_2Fe-2S_sf"/>
</dbReference>
<gene>
    <name evidence="10" type="primary">bfzA1</name>
</gene>
<dbReference type="Gene3D" id="3.90.380.10">
    <property type="entry name" value="Naphthalene 1,2-dioxygenase Alpha Subunit, Chain A, domain 1"/>
    <property type="match status" value="1"/>
</dbReference>
<dbReference type="Gene3D" id="2.102.10.10">
    <property type="entry name" value="Rieske [2Fe-2S] iron-sulphur domain"/>
    <property type="match status" value="1"/>
</dbReference>
<keyword evidence="8" id="KW-0520">NAD</keyword>
<evidence type="ECO:0000256" key="3">
    <source>
        <dbReference type="ARBA" id="ARBA00022723"/>
    </source>
</evidence>
<dbReference type="EMBL" id="KY785168">
    <property type="protein sequence ID" value="ASM60826.1"/>
    <property type="molecule type" value="Genomic_DNA"/>
</dbReference>
<dbReference type="InterPro" id="IPR015881">
    <property type="entry name" value="ARHD_Rieske_2Fe_2S"/>
</dbReference>
<dbReference type="InterPro" id="IPR015879">
    <property type="entry name" value="Ring_hydroxy_dOase_asu_C_dom"/>
</dbReference>
<dbReference type="PANTHER" id="PTHR43756:SF1">
    <property type="entry name" value="3-PHENYLPROPIONATE_CINNAMIC ACID DIOXYGENASE SUBUNIT ALPHA"/>
    <property type="match status" value="1"/>
</dbReference>
<dbReference type="AlphaFoldDB" id="A0A221J3D8"/>
<dbReference type="GO" id="GO:0005506">
    <property type="term" value="F:iron ion binding"/>
    <property type="evidence" value="ECO:0007669"/>
    <property type="project" value="InterPro"/>
</dbReference>
<comment type="similarity">
    <text evidence="1">Belongs to the bacterial ring-hydroxylating dioxygenase alpha subunit family.</text>
</comment>
<accession>A0A221J3D8</accession>
<evidence type="ECO:0000259" key="9">
    <source>
        <dbReference type="PROSITE" id="PS51296"/>
    </source>
</evidence>
<dbReference type="PANTHER" id="PTHR43756">
    <property type="entry name" value="CHOLINE MONOOXYGENASE, CHLOROPLASTIC"/>
    <property type="match status" value="1"/>
</dbReference>
<keyword evidence="3" id="KW-0479">Metal-binding</keyword>
<dbReference type="SUPFAM" id="SSF50022">
    <property type="entry name" value="ISP domain"/>
    <property type="match status" value="1"/>
</dbReference>
<evidence type="ECO:0000256" key="2">
    <source>
        <dbReference type="ARBA" id="ARBA00022714"/>
    </source>
</evidence>
<keyword evidence="6" id="KW-0408">Iron</keyword>
<keyword evidence="10" id="KW-0614">Plasmid</keyword>
<sequence>MPIDQDEIQALVSVETGEIDRRIFTDQAIFDREMREIFGRAWLFLCHESQIPKSGDFFEAPMGRDNVLVVRQKDGTIRAMLNTCTHRGNSVCRAEEGNTKNFMCTYHGWTFGIDGELVGVPQLESFYKNDLDLSKHGLRHVAQLDTYKGFVFATFDAEAPTLIDFLGSTGRLGIDLIAEMGDMEIVPGVGKFEIDCNWKLCVDNLFDWYHPQITHMSATYANLPVEVDDAFLEQARDAGGARTPDGTEIEFSSSDVLDFPDMIGVFGEYGHAIAGPPADPQKLAQQWRNRPEAIEALGPLGIRIGGHPGIFPTMWITEIGQVSLRVPRSPTLTEIWWFNFVPKEAPAEVRSFMIEVQNHLFGPAGVLEQEDGENWAQGTMHAAADQSATIPHLLKMNLGRGKIIREGGLARIEDATNEHAQLWTYKAWAQWMSGSSWEALAEGTTPGDTL</sequence>
<evidence type="ECO:0000256" key="7">
    <source>
        <dbReference type="ARBA" id="ARBA00023014"/>
    </source>
</evidence>
<protein>
    <submittedName>
        <fullName evidence="10">Alpha subunit of buprofezin dioxygenase</fullName>
    </submittedName>
</protein>
<evidence type="ECO:0000256" key="8">
    <source>
        <dbReference type="ARBA" id="ARBA00023027"/>
    </source>
</evidence>
<evidence type="ECO:0000256" key="4">
    <source>
        <dbReference type="ARBA" id="ARBA00022964"/>
    </source>
</evidence>
<keyword evidence="7" id="KW-0411">Iron-sulfur</keyword>
<dbReference type="PROSITE" id="PS00570">
    <property type="entry name" value="RING_HYDROXYL_ALPHA"/>
    <property type="match status" value="1"/>
</dbReference>
<dbReference type="SUPFAM" id="SSF55961">
    <property type="entry name" value="Bet v1-like"/>
    <property type="match status" value="1"/>
</dbReference>
<dbReference type="GO" id="GO:0051213">
    <property type="term" value="F:dioxygenase activity"/>
    <property type="evidence" value="ECO:0007669"/>
    <property type="project" value="UniProtKB-KW"/>
</dbReference>
<keyword evidence="5" id="KW-0560">Oxidoreductase</keyword>
<keyword evidence="2" id="KW-0001">2Fe-2S</keyword>
<evidence type="ECO:0000256" key="6">
    <source>
        <dbReference type="ARBA" id="ARBA00023004"/>
    </source>
</evidence>
<dbReference type="PROSITE" id="PS51296">
    <property type="entry name" value="RIESKE"/>
    <property type="match status" value="1"/>
</dbReference>
<geneLocation type="plasmid" evidence="10">
    <name>pYLC1</name>
</geneLocation>
<organism evidence="10">
    <name type="scientific">Rhodococcus qingshengii</name>
    <dbReference type="NCBI Taxonomy" id="334542"/>
    <lineage>
        <taxon>Bacteria</taxon>
        <taxon>Bacillati</taxon>
        <taxon>Actinomycetota</taxon>
        <taxon>Actinomycetes</taxon>
        <taxon>Mycobacteriales</taxon>
        <taxon>Nocardiaceae</taxon>
        <taxon>Rhodococcus</taxon>
        <taxon>Rhodococcus erythropolis group</taxon>
    </lineage>
</organism>
<reference evidence="10" key="1">
    <citation type="journal article" date="2017" name="Appl. Environ. Microbiol.">
        <title>Molecular mechanism and genetic determinants of buprofezin degradation.</title>
        <authorList>
            <person name="Chen X."/>
            <person name="Ji J."/>
            <person name="Zhao L."/>
            <person name="Qiu J."/>
            <person name="Dai C."/>
            <person name="Wang W."/>
            <person name="He J."/>
            <person name="Jiang J."/>
            <person name="Hong Q."/>
            <person name="Yan X."/>
        </authorList>
    </citation>
    <scope>NUCLEOTIDE SEQUENCE</scope>
    <source>
        <strain evidence="10">YL1</strain>
        <plasmid evidence="10">pYLC1</plasmid>
    </source>
</reference>
<dbReference type="Pfam" id="PF00355">
    <property type="entry name" value="Rieske"/>
    <property type="match status" value="1"/>
</dbReference>
<name>A0A221J3D8_RHOSG</name>
<dbReference type="GO" id="GO:0016705">
    <property type="term" value="F:oxidoreductase activity, acting on paired donors, with incorporation or reduction of molecular oxygen"/>
    <property type="evidence" value="ECO:0007669"/>
    <property type="project" value="UniProtKB-ARBA"/>
</dbReference>
<dbReference type="InterPro" id="IPR017941">
    <property type="entry name" value="Rieske_2Fe-2S"/>
</dbReference>
<proteinExistence type="inferred from homology"/>
<dbReference type="GO" id="GO:0051537">
    <property type="term" value="F:2 iron, 2 sulfur cluster binding"/>
    <property type="evidence" value="ECO:0007669"/>
    <property type="project" value="UniProtKB-KW"/>
</dbReference>
<dbReference type="InterPro" id="IPR001663">
    <property type="entry name" value="Rng_hydr_dOase-A"/>
</dbReference>
<dbReference type="Pfam" id="PF00848">
    <property type="entry name" value="Ring_hydroxyl_A"/>
    <property type="match status" value="1"/>
</dbReference>
<evidence type="ECO:0000313" key="10">
    <source>
        <dbReference type="EMBL" id="ASM60826.1"/>
    </source>
</evidence>